<accession>A0A7C9DB70</accession>
<dbReference type="GO" id="GO:0003676">
    <property type="term" value="F:nucleic acid binding"/>
    <property type="evidence" value="ECO:0007669"/>
    <property type="project" value="InterPro"/>
</dbReference>
<reference evidence="2" key="1">
    <citation type="journal article" date="2013" name="J. Plant Res.">
        <title>Effect of fungi and light on seed germination of three Opuntia species from semiarid lands of central Mexico.</title>
        <authorList>
            <person name="Delgado-Sanchez P."/>
            <person name="Jimenez-Bremont J.F."/>
            <person name="Guerrero-Gonzalez Mde L."/>
            <person name="Flores J."/>
        </authorList>
    </citation>
    <scope>NUCLEOTIDE SEQUENCE</scope>
    <source>
        <tissue evidence="2">Cladode</tissue>
    </source>
</reference>
<proteinExistence type="predicted"/>
<dbReference type="Gene3D" id="3.30.420.10">
    <property type="entry name" value="Ribonuclease H-like superfamily/Ribonuclease H"/>
    <property type="match status" value="1"/>
</dbReference>
<sequence>MRNGIKAAVHSGFQNIHVEGDNKTLIQALTDRIDVPWLIHTLVQDIKLYLQQCNNVIITHIFREGNHAADWVAKQGLSLRSTVVWNEVPHRDLMLILEADNLGRTLERRAS</sequence>
<dbReference type="InterPro" id="IPR036397">
    <property type="entry name" value="RNaseH_sf"/>
</dbReference>
<feature type="domain" description="RNase H type-1" evidence="1">
    <location>
        <begin position="3"/>
        <end position="75"/>
    </location>
</feature>
<dbReference type="Pfam" id="PF13456">
    <property type="entry name" value="RVT_3"/>
    <property type="match status" value="1"/>
</dbReference>
<organism evidence="2">
    <name type="scientific">Opuntia streptacantha</name>
    <name type="common">Prickly pear cactus</name>
    <name type="synonym">Opuntia cardona</name>
    <dbReference type="NCBI Taxonomy" id="393608"/>
    <lineage>
        <taxon>Eukaryota</taxon>
        <taxon>Viridiplantae</taxon>
        <taxon>Streptophyta</taxon>
        <taxon>Embryophyta</taxon>
        <taxon>Tracheophyta</taxon>
        <taxon>Spermatophyta</taxon>
        <taxon>Magnoliopsida</taxon>
        <taxon>eudicotyledons</taxon>
        <taxon>Gunneridae</taxon>
        <taxon>Pentapetalae</taxon>
        <taxon>Caryophyllales</taxon>
        <taxon>Cactineae</taxon>
        <taxon>Cactaceae</taxon>
        <taxon>Opuntioideae</taxon>
        <taxon>Opuntia</taxon>
    </lineage>
</organism>
<dbReference type="InterPro" id="IPR002156">
    <property type="entry name" value="RNaseH_domain"/>
</dbReference>
<name>A0A7C9DB70_OPUST</name>
<protein>
    <recommendedName>
        <fullName evidence="1">RNase H type-1 domain-containing protein</fullName>
    </recommendedName>
</protein>
<dbReference type="EMBL" id="GISG01099158">
    <property type="protein sequence ID" value="MBA4636263.1"/>
    <property type="molecule type" value="Transcribed_RNA"/>
</dbReference>
<reference evidence="2" key="2">
    <citation type="submission" date="2020-07" db="EMBL/GenBank/DDBJ databases">
        <authorList>
            <person name="Vera ALvarez R."/>
            <person name="Arias-Moreno D.M."/>
            <person name="Jimenez-Jacinto V."/>
            <person name="Jimenez-Bremont J.F."/>
            <person name="Swaminathan K."/>
            <person name="Moose S.P."/>
            <person name="Guerrero-Gonzalez M.L."/>
            <person name="Marino-Ramirez L."/>
            <person name="Landsman D."/>
            <person name="Rodriguez-Kessler M."/>
            <person name="Delgado-Sanchez P."/>
        </authorList>
    </citation>
    <scope>NUCLEOTIDE SEQUENCE</scope>
    <source>
        <tissue evidence="2">Cladode</tissue>
    </source>
</reference>
<dbReference type="InterPro" id="IPR012337">
    <property type="entry name" value="RNaseH-like_sf"/>
</dbReference>
<evidence type="ECO:0000259" key="1">
    <source>
        <dbReference type="Pfam" id="PF13456"/>
    </source>
</evidence>
<dbReference type="InterPro" id="IPR044730">
    <property type="entry name" value="RNase_H-like_dom_plant"/>
</dbReference>
<dbReference type="CDD" id="cd06222">
    <property type="entry name" value="RNase_H_like"/>
    <property type="match status" value="1"/>
</dbReference>
<dbReference type="InterPro" id="IPR053151">
    <property type="entry name" value="RNase_H-like"/>
</dbReference>
<evidence type="ECO:0000313" key="2">
    <source>
        <dbReference type="EMBL" id="MBA4636263.1"/>
    </source>
</evidence>
<dbReference type="GO" id="GO:0004523">
    <property type="term" value="F:RNA-DNA hybrid ribonuclease activity"/>
    <property type="evidence" value="ECO:0007669"/>
    <property type="project" value="InterPro"/>
</dbReference>
<dbReference type="PANTHER" id="PTHR47723:SF19">
    <property type="entry name" value="POLYNUCLEOTIDYL TRANSFERASE, RIBONUCLEASE H-LIKE SUPERFAMILY PROTEIN"/>
    <property type="match status" value="1"/>
</dbReference>
<dbReference type="SUPFAM" id="SSF53098">
    <property type="entry name" value="Ribonuclease H-like"/>
    <property type="match status" value="1"/>
</dbReference>
<dbReference type="AlphaFoldDB" id="A0A7C9DB70"/>
<dbReference type="PANTHER" id="PTHR47723">
    <property type="entry name" value="OS05G0353850 PROTEIN"/>
    <property type="match status" value="1"/>
</dbReference>